<dbReference type="Proteomes" id="UP000559027">
    <property type="component" value="Unassembled WGS sequence"/>
</dbReference>
<protein>
    <recommendedName>
        <fullName evidence="3">F-box domain-containing protein</fullName>
    </recommendedName>
</protein>
<name>A0A8H5LJ00_9AGAR</name>
<reference evidence="1 2" key="1">
    <citation type="journal article" date="2020" name="ISME J.">
        <title>Uncovering the hidden diversity of litter-decomposition mechanisms in mushroom-forming fungi.</title>
        <authorList>
            <person name="Floudas D."/>
            <person name="Bentzer J."/>
            <person name="Ahren D."/>
            <person name="Johansson T."/>
            <person name="Persson P."/>
            <person name="Tunlid A."/>
        </authorList>
    </citation>
    <scope>NUCLEOTIDE SEQUENCE [LARGE SCALE GENOMIC DNA]</scope>
    <source>
        <strain evidence="1 2">CBS 146.42</strain>
    </source>
</reference>
<keyword evidence="2" id="KW-1185">Reference proteome</keyword>
<dbReference type="OrthoDB" id="3217549at2759"/>
<sequence length="557" mass="63445">MGKGHLRPRNNISISWISSIPSSIRALNTVPRYLYQVFVPCISPSPIQTPPPLLLSDVLSMSTDLNELSFPSEAERELVANRVAQRLERIAVLRREIAQLTKENTQDRFYISTHRLLPREVLGEIFVHAAIWGSGAWLAPMVMSQVSRHWRNVVRSTPRAWSFICIRITPNLAYSQLVKTWLAQSGQSLLHLRFETPLWGTGTRDAVRQASLGNYLALLQPHVSRWHSVEIFIGDTPHHSIWNIQLLLQQFNFDMPELKFFYLDTTRQLWRDYHVLKGDVPKLSCLSIGHCRPSTSNHWLSHLQELEITNAVHSLYYMHGLLKACPLLTSLKLDVTIQEREVRGLITIKLPHLRQLYLNDILYLSFLRLPSLVSFTFAKPTSSGLQEGNKIYTNLSMMLEASDNYVLQEVNLSDVDIGRFNFTPGHLPSISTTRLTRCTLRPEALENWGEPMASLRTLEFFSCDRLPDTLFALHMKDGVWVSAVRRVVLFDCFGIKSELIDSIRSCKGSPIVTYSASTRTSPRTVATRPDSHYRVLFSESSSTPMSFSLPSLPSTSF</sequence>
<gene>
    <name evidence="1" type="ORF">D9756_003328</name>
</gene>
<evidence type="ECO:0000313" key="2">
    <source>
        <dbReference type="Proteomes" id="UP000559027"/>
    </source>
</evidence>
<dbReference type="SUPFAM" id="SSF52058">
    <property type="entry name" value="L domain-like"/>
    <property type="match status" value="1"/>
</dbReference>
<dbReference type="EMBL" id="JAACJO010000004">
    <property type="protein sequence ID" value="KAF5359285.1"/>
    <property type="molecule type" value="Genomic_DNA"/>
</dbReference>
<evidence type="ECO:0008006" key="3">
    <source>
        <dbReference type="Google" id="ProtNLM"/>
    </source>
</evidence>
<accession>A0A8H5LJ00</accession>
<dbReference type="AlphaFoldDB" id="A0A8H5LJ00"/>
<organism evidence="1 2">
    <name type="scientific">Leucocoprinus leucothites</name>
    <dbReference type="NCBI Taxonomy" id="201217"/>
    <lineage>
        <taxon>Eukaryota</taxon>
        <taxon>Fungi</taxon>
        <taxon>Dikarya</taxon>
        <taxon>Basidiomycota</taxon>
        <taxon>Agaricomycotina</taxon>
        <taxon>Agaricomycetes</taxon>
        <taxon>Agaricomycetidae</taxon>
        <taxon>Agaricales</taxon>
        <taxon>Agaricineae</taxon>
        <taxon>Agaricaceae</taxon>
        <taxon>Leucocoprinus</taxon>
    </lineage>
</organism>
<dbReference type="Gene3D" id="3.80.10.10">
    <property type="entry name" value="Ribonuclease Inhibitor"/>
    <property type="match status" value="1"/>
</dbReference>
<comment type="caution">
    <text evidence="1">The sequence shown here is derived from an EMBL/GenBank/DDBJ whole genome shotgun (WGS) entry which is preliminary data.</text>
</comment>
<proteinExistence type="predicted"/>
<dbReference type="InterPro" id="IPR032675">
    <property type="entry name" value="LRR_dom_sf"/>
</dbReference>
<evidence type="ECO:0000313" key="1">
    <source>
        <dbReference type="EMBL" id="KAF5359285.1"/>
    </source>
</evidence>